<evidence type="ECO:0000313" key="1">
    <source>
        <dbReference type="EMBL" id="SNR95491.1"/>
    </source>
</evidence>
<name>A0A239AJD4_9FIRM</name>
<dbReference type="OrthoDB" id="5736381at2"/>
<accession>A0A239AJD4</accession>
<proteinExistence type="predicted"/>
<sequence>MSLKWHGNKIKQAVKEGKKTGLTKSAIVVHGQAVLLAGVDLGLLRNSISWSVGGKVDGLNSHGGINKASPSDGVTPNNNEEEAVIGTNVVYAPVQEYKHNPFLRPAIDYNQDNIKNIIGKEIADAVKRAGG</sequence>
<reference evidence="1 2" key="1">
    <citation type="submission" date="2017-06" db="EMBL/GenBank/DDBJ databases">
        <authorList>
            <person name="Kim H.J."/>
            <person name="Triplett B.A."/>
        </authorList>
    </citation>
    <scope>NUCLEOTIDE SEQUENCE [LARGE SCALE GENOMIC DNA]</scope>
    <source>
        <strain evidence="1 2">SCA</strain>
    </source>
</reference>
<dbReference type="RefSeq" id="WP_089281272.1">
    <property type="nucleotide sequence ID" value="NZ_FZOJ01000002.1"/>
</dbReference>
<dbReference type="EMBL" id="FZOJ01000002">
    <property type="protein sequence ID" value="SNR95491.1"/>
    <property type="molecule type" value="Genomic_DNA"/>
</dbReference>
<keyword evidence="2" id="KW-1185">Reference proteome</keyword>
<dbReference type="Proteomes" id="UP000198304">
    <property type="component" value="Unassembled WGS sequence"/>
</dbReference>
<dbReference type="AlphaFoldDB" id="A0A239AJD4"/>
<protein>
    <recommendedName>
        <fullName evidence="3">Phage protein, HK97 gp10 family</fullName>
    </recommendedName>
</protein>
<organism evidence="1 2">
    <name type="scientific">Anaerovirgula multivorans</name>
    <dbReference type="NCBI Taxonomy" id="312168"/>
    <lineage>
        <taxon>Bacteria</taxon>
        <taxon>Bacillati</taxon>
        <taxon>Bacillota</taxon>
        <taxon>Clostridia</taxon>
        <taxon>Peptostreptococcales</taxon>
        <taxon>Natronincolaceae</taxon>
        <taxon>Anaerovirgula</taxon>
    </lineage>
</organism>
<evidence type="ECO:0000313" key="2">
    <source>
        <dbReference type="Proteomes" id="UP000198304"/>
    </source>
</evidence>
<gene>
    <name evidence="1" type="ORF">SAMN05446037_100267</name>
</gene>
<evidence type="ECO:0008006" key="3">
    <source>
        <dbReference type="Google" id="ProtNLM"/>
    </source>
</evidence>